<dbReference type="Proteomes" id="UP001144673">
    <property type="component" value="Chromosome 6"/>
</dbReference>
<dbReference type="KEGG" id="amus:LMH87_000356"/>
<name>A0A9W8UNQ9_AKAMU</name>
<dbReference type="EMBL" id="JAJHUN010000007">
    <property type="protein sequence ID" value="KAJ4155091.1"/>
    <property type="molecule type" value="Genomic_DNA"/>
</dbReference>
<protein>
    <submittedName>
        <fullName evidence="1">Uncharacterized protein</fullName>
    </submittedName>
</protein>
<reference evidence="1" key="1">
    <citation type="journal article" date="2023" name="Access Microbiol">
        <title>De-novo genome assembly for Akanthomyces muscarius, a biocontrol agent of insect agricultural pests.</title>
        <authorList>
            <person name="Erdos Z."/>
            <person name="Studholme D.J."/>
            <person name="Raymond B."/>
            <person name="Sharma M."/>
        </authorList>
    </citation>
    <scope>NUCLEOTIDE SEQUENCE</scope>
    <source>
        <strain evidence="1">Ve6</strain>
    </source>
</reference>
<dbReference type="RefSeq" id="XP_056055215.1">
    <property type="nucleotide sequence ID" value="XM_056198247.1"/>
</dbReference>
<dbReference type="GeneID" id="80887515"/>
<organism evidence="1 2">
    <name type="scientific">Akanthomyces muscarius</name>
    <name type="common">Entomopathogenic fungus</name>
    <name type="synonym">Lecanicillium muscarium</name>
    <dbReference type="NCBI Taxonomy" id="2231603"/>
    <lineage>
        <taxon>Eukaryota</taxon>
        <taxon>Fungi</taxon>
        <taxon>Dikarya</taxon>
        <taxon>Ascomycota</taxon>
        <taxon>Pezizomycotina</taxon>
        <taxon>Sordariomycetes</taxon>
        <taxon>Hypocreomycetidae</taxon>
        <taxon>Hypocreales</taxon>
        <taxon>Cordycipitaceae</taxon>
        <taxon>Akanthomyces</taxon>
    </lineage>
</organism>
<keyword evidence="2" id="KW-1185">Reference proteome</keyword>
<comment type="caution">
    <text evidence="1">The sequence shown here is derived from an EMBL/GenBank/DDBJ whole genome shotgun (WGS) entry which is preliminary data.</text>
</comment>
<sequence length="137" mass="15665">MVDQLWVWVLENNTLVTCAPLQWDAMLTEKTAPEQGSQLRRATASGPLHSSIMELARSAQEMRRQYRGYKSATLDFKKRQNKTSGLTDDRMDIHQSILMHLKNLKRLPIRSVHDLASLVASCCVDAFDPHNVPDECW</sequence>
<gene>
    <name evidence="1" type="ORF">LMH87_000356</name>
</gene>
<proteinExistence type="predicted"/>
<dbReference type="AlphaFoldDB" id="A0A9W8UNQ9"/>
<accession>A0A9W8UNQ9</accession>
<evidence type="ECO:0000313" key="1">
    <source>
        <dbReference type="EMBL" id="KAJ4155091.1"/>
    </source>
</evidence>
<evidence type="ECO:0000313" key="2">
    <source>
        <dbReference type="Proteomes" id="UP001144673"/>
    </source>
</evidence>